<dbReference type="Proteomes" id="UP000052978">
    <property type="component" value="Unassembled WGS sequence"/>
</dbReference>
<gene>
    <name evidence="2" type="ORF">D623_10001702</name>
</gene>
<accession>S7MXZ6</accession>
<evidence type="ECO:0000313" key="3">
    <source>
        <dbReference type="Proteomes" id="UP000052978"/>
    </source>
</evidence>
<dbReference type="EMBL" id="KE162765">
    <property type="protein sequence ID" value="EPQ09506.1"/>
    <property type="molecule type" value="Genomic_DNA"/>
</dbReference>
<keyword evidence="3" id="KW-1185">Reference proteome</keyword>
<organism evidence="2 3">
    <name type="scientific">Myotis brandtii</name>
    <name type="common">Brandt's bat</name>
    <dbReference type="NCBI Taxonomy" id="109478"/>
    <lineage>
        <taxon>Eukaryota</taxon>
        <taxon>Metazoa</taxon>
        <taxon>Chordata</taxon>
        <taxon>Craniata</taxon>
        <taxon>Vertebrata</taxon>
        <taxon>Euteleostomi</taxon>
        <taxon>Mammalia</taxon>
        <taxon>Eutheria</taxon>
        <taxon>Laurasiatheria</taxon>
        <taxon>Chiroptera</taxon>
        <taxon>Yangochiroptera</taxon>
        <taxon>Vespertilionidae</taxon>
        <taxon>Myotis</taxon>
    </lineage>
</organism>
<sequence>MRSYQRRAFPGARALRAASCPSQGPVTHPHRQASPRPGGSGETFRQVTQTRTSPLTAPLLFPCPQLILQSPHSPRAAENEKASGELFINTLLQWILSVVKEPYIDMDK</sequence>
<dbReference type="AlphaFoldDB" id="S7MXZ6"/>
<name>S7MXZ6_MYOBR</name>
<proteinExistence type="predicted"/>
<feature type="region of interest" description="Disordered" evidence="1">
    <location>
        <begin position="1"/>
        <end position="51"/>
    </location>
</feature>
<reference evidence="2 3" key="1">
    <citation type="journal article" date="2013" name="Nat. Commun.">
        <title>Genome analysis reveals insights into physiology and longevity of the Brandt's bat Myotis brandtii.</title>
        <authorList>
            <person name="Seim I."/>
            <person name="Fang X."/>
            <person name="Xiong Z."/>
            <person name="Lobanov A.V."/>
            <person name="Huang Z."/>
            <person name="Ma S."/>
            <person name="Feng Y."/>
            <person name="Turanov A.A."/>
            <person name="Zhu Y."/>
            <person name="Lenz T.L."/>
            <person name="Gerashchenko M.V."/>
            <person name="Fan D."/>
            <person name="Hee Yim S."/>
            <person name="Yao X."/>
            <person name="Jordan D."/>
            <person name="Xiong Y."/>
            <person name="Ma Y."/>
            <person name="Lyapunov A.N."/>
            <person name="Chen G."/>
            <person name="Kulakova O.I."/>
            <person name="Sun Y."/>
            <person name="Lee S.G."/>
            <person name="Bronson R.T."/>
            <person name="Moskalev A.A."/>
            <person name="Sunyaev S.R."/>
            <person name="Zhang G."/>
            <person name="Krogh A."/>
            <person name="Wang J."/>
            <person name="Gladyshev V.N."/>
        </authorList>
    </citation>
    <scope>NUCLEOTIDE SEQUENCE [LARGE SCALE GENOMIC DNA]</scope>
</reference>
<protein>
    <submittedName>
        <fullName evidence="2">Uncharacterized protein</fullName>
    </submittedName>
</protein>
<evidence type="ECO:0000313" key="2">
    <source>
        <dbReference type="EMBL" id="EPQ09506.1"/>
    </source>
</evidence>
<evidence type="ECO:0000256" key="1">
    <source>
        <dbReference type="SAM" id="MobiDB-lite"/>
    </source>
</evidence>